<reference evidence="2 3" key="1">
    <citation type="submission" date="2023-04" db="EMBL/GenBank/DDBJ databases">
        <title>Genome of Basidiobolus ranarum AG-B5.</title>
        <authorList>
            <person name="Stajich J.E."/>
            <person name="Carter-House D."/>
            <person name="Gryganskyi A."/>
        </authorList>
    </citation>
    <scope>NUCLEOTIDE SEQUENCE [LARGE SCALE GENOMIC DNA]</scope>
    <source>
        <strain evidence="2 3">AG-B5</strain>
    </source>
</reference>
<feature type="compositionally biased region" description="Basic and acidic residues" evidence="1">
    <location>
        <begin position="16"/>
        <end position="28"/>
    </location>
</feature>
<evidence type="ECO:0000256" key="1">
    <source>
        <dbReference type="SAM" id="MobiDB-lite"/>
    </source>
</evidence>
<proteinExistence type="predicted"/>
<keyword evidence="3" id="KW-1185">Reference proteome</keyword>
<dbReference type="EMBL" id="JASJQH010001996">
    <property type="protein sequence ID" value="KAK9760595.1"/>
    <property type="molecule type" value="Genomic_DNA"/>
</dbReference>
<feature type="region of interest" description="Disordered" evidence="1">
    <location>
        <begin position="1"/>
        <end position="28"/>
    </location>
</feature>
<name>A0ABR2WGH4_9FUNG</name>
<comment type="caution">
    <text evidence="2">The sequence shown here is derived from an EMBL/GenBank/DDBJ whole genome shotgun (WGS) entry which is preliminary data.</text>
</comment>
<accession>A0ABR2WGH4</accession>
<dbReference type="Proteomes" id="UP001479436">
    <property type="component" value="Unassembled WGS sequence"/>
</dbReference>
<protein>
    <submittedName>
        <fullName evidence="2">Uncharacterized protein</fullName>
    </submittedName>
</protein>
<evidence type="ECO:0000313" key="2">
    <source>
        <dbReference type="EMBL" id="KAK9760595.1"/>
    </source>
</evidence>
<gene>
    <name evidence="2" type="ORF">K7432_015233</name>
</gene>
<organism evidence="2 3">
    <name type="scientific">Basidiobolus ranarum</name>
    <dbReference type="NCBI Taxonomy" id="34480"/>
    <lineage>
        <taxon>Eukaryota</taxon>
        <taxon>Fungi</taxon>
        <taxon>Fungi incertae sedis</taxon>
        <taxon>Zoopagomycota</taxon>
        <taxon>Entomophthoromycotina</taxon>
        <taxon>Basidiobolomycetes</taxon>
        <taxon>Basidiobolales</taxon>
        <taxon>Basidiobolaceae</taxon>
        <taxon>Basidiobolus</taxon>
    </lineage>
</organism>
<sequence length="53" mass="6056">MPVTSVPLESSIQKLRSHDQVQDGQNEKSRMQLNIMRLTPTGTYTLYSGSQFR</sequence>
<feature type="non-terminal residue" evidence="2">
    <location>
        <position position="53"/>
    </location>
</feature>
<evidence type="ECO:0000313" key="3">
    <source>
        <dbReference type="Proteomes" id="UP001479436"/>
    </source>
</evidence>